<dbReference type="InterPro" id="IPR001680">
    <property type="entry name" value="WD40_rpt"/>
</dbReference>
<evidence type="ECO:0000256" key="2">
    <source>
        <dbReference type="PROSITE-ProRule" id="PRU00221"/>
    </source>
</evidence>
<dbReference type="Pfam" id="PF23556">
    <property type="entry name" value="TPR_Vps41"/>
    <property type="match status" value="1"/>
</dbReference>
<evidence type="ECO:0000256" key="1">
    <source>
        <dbReference type="ARBA" id="ARBA00009422"/>
    </source>
</evidence>
<dbReference type="InterPro" id="IPR045111">
    <property type="entry name" value="Vps41/Vps8"/>
</dbReference>
<dbReference type="Pfam" id="PF23410">
    <property type="entry name" value="Beta-prop_VPS8"/>
    <property type="match status" value="1"/>
</dbReference>
<dbReference type="EMBL" id="KB303545">
    <property type="protein sequence ID" value="ELU03031.1"/>
    <property type="molecule type" value="Genomic_DNA"/>
</dbReference>
<dbReference type="STRING" id="283909.R7UA94"/>
<dbReference type="Pfam" id="PF25066">
    <property type="entry name" value="TPR_VPS8_2"/>
    <property type="match status" value="1"/>
</dbReference>
<dbReference type="GO" id="GO:0006623">
    <property type="term" value="P:protein targeting to vacuole"/>
    <property type="evidence" value="ECO:0007669"/>
    <property type="project" value="InterPro"/>
</dbReference>
<dbReference type="CDD" id="cd16687">
    <property type="entry name" value="RING-H2_Vps8"/>
    <property type="match status" value="1"/>
</dbReference>
<evidence type="ECO:0000259" key="4">
    <source>
        <dbReference type="Pfam" id="PF23412"/>
    </source>
</evidence>
<dbReference type="EnsemblMetazoa" id="CapteT224108">
    <property type="protein sequence ID" value="CapteP224108"/>
    <property type="gene ID" value="CapteG224108"/>
</dbReference>
<accession>R7UA94</accession>
<dbReference type="OMA" id="NQLFFHQ"/>
<dbReference type="PROSITE" id="PS50082">
    <property type="entry name" value="WD_REPEATS_2"/>
    <property type="match status" value="1"/>
</dbReference>
<evidence type="ECO:0000313" key="8">
    <source>
        <dbReference type="Proteomes" id="UP000014760"/>
    </source>
</evidence>
<dbReference type="InterPro" id="IPR056939">
    <property type="entry name" value="Znf_RING_Vps8"/>
</dbReference>
<feature type="domain" description="Vacuolar protein sorting-associated protein 8 central" evidence="3">
    <location>
        <begin position="562"/>
        <end position="740"/>
    </location>
</feature>
<dbReference type="InterPro" id="IPR059070">
    <property type="entry name" value="TPR_VPS8_2"/>
</dbReference>
<reference evidence="8" key="1">
    <citation type="submission" date="2012-12" db="EMBL/GenBank/DDBJ databases">
        <authorList>
            <person name="Hellsten U."/>
            <person name="Grimwood J."/>
            <person name="Chapman J.A."/>
            <person name="Shapiro H."/>
            <person name="Aerts A."/>
            <person name="Otillar R.P."/>
            <person name="Terry A.Y."/>
            <person name="Boore J.L."/>
            <person name="Simakov O."/>
            <person name="Marletaz F."/>
            <person name="Cho S.-J."/>
            <person name="Edsinger-Gonzales E."/>
            <person name="Havlak P."/>
            <person name="Kuo D.-H."/>
            <person name="Larsson T."/>
            <person name="Lv J."/>
            <person name="Arendt D."/>
            <person name="Savage R."/>
            <person name="Osoegawa K."/>
            <person name="de Jong P."/>
            <person name="Lindberg D.R."/>
            <person name="Seaver E.C."/>
            <person name="Weisblat D.A."/>
            <person name="Putnam N.H."/>
            <person name="Grigoriev I.V."/>
            <person name="Rokhsar D.S."/>
        </authorList>
    </citation>
    <scope>NUCLEOTIDE SEQUENCE</scope>
    <source>
        <strain evidence="8">I ESC-2004</strain>
    </source>
</reference>
<evidence type="ECO:0000259" key="3">
    <source>
        <dbReference type="Pfam" id="PF12816"/>
    </source>
</evidence>
<organism evidence="6">
    <name type="scientific">Capitella teleta</name>
    <name type="common">Polychaete worm</name>
    <dbReference type="NCBI Taxonomy" id="283909"/>
    <lineage>
        <taxon>Eukaryota</taxon>
        <taxon>Metazoa</taxon>
        <taxon>Spiralia</taxon>
        <taxon>Lophotrochozoa</taxon>
        <taxon>Annelida</taxon>
        <taxon>Polychaeta</taxon>
        <taxon>Sedentaria</taxon>
        <taxon>Scolecida</taxon>
        <taxon>Capitellidae</taxon>
        <taxon>Capitella</taxon>
    </lineage>
</organism>
<dbReference type="HOGENOM" id="CLU_000917_1_2_1"/>
<dbReference type="Pfam" id="PF23412">
    <property type="entry name" value="zf_RING_Vps8"/>
    <property type="match status" value="1"/>
</dbReference>
<evidence type="ECO:0000259" key="5">
    <source>
        <dbReference type="Pfam" id="PF25066"/>
    </source>
</evidence>
<dbReference type="OrthoDB" id="289913at2759"/>
<keyword evidence="2" id="KW-0853">WD repeat</keyword>
<evidence type="ECO:0000313" key="6">
    <source>
        <dbReference type="EMBL" id="ELU03031.1"/>
    </source>
</evidence>
<dbReference type="SUPFAM" id="SSF50978">
    <property type="entry name" value="WD40 repeat-like"/>
    <property type="match status" value="1"/>
</dbReference>
<dbReference type="InterPro" id="IPR015943">
    <property type="entry name" value="WD40/YVTN_repeat-like_dom_sf"/>
</dbReference>
<evidence type="ECO:0000313" key="7">
    <source>
        <dbReference type="EnsemblMetazoa" id="CapteP224108"/>
    </source>
</evidence>
<dbReference type="PANTHER" id="PTHR12616:SF8">
    <property type="entry name" value="VACUOLAR PROTEIN SORTING-ASSOCIATED PROTEIN 8 HOMOLOG"/>
    <property type="match status" value="1"/>
</dbReference>
<dbReference type="GO" id="GO:0034058">
    <property type="term" value="P:endosomal vesicle fusion"/>
    <property type="evidence" value="ECO:0007669"/>
    <property type="project" value="TreeGrafter"/>
</dbReference>
<feature type="domain" description="VPS8-like TPR-like repeats" evidence="5">
    <location>
        <begin position="1116"/>
        <end position="1177"/>
    </location>
</feature>
<keyword evidence="8" id="KW-1185">Reference proteome</keyword>
<dbReference type="FunCoup" id="R7UA94">
    <property type="interactions" value="1663"/>
</dbReference>
<feature type="domain" description="Vps8 RING finger" evidence="4">
    <location>
        <begin position="1227"/>
        <end position="1257"/>
    </location>
</feature>
<reference evidence="6 8" key="2">
    <citation type="journal article" date="2013" name="Nature">
        <title>Insights into bilaterian evolution from three spiralian genomes.</title>
        <authorList>
            <person name="Simakov O."/>
            <person name="Marletaz F."/>
            <person name="Cho S.J."/>
            <person name="Edsinger-Gonzales E."/>
            <person name="Havlak P."/>
            <person name="Hellsten U."/>
            <person name="Kuo D.H."/>
            <person name="Larsson T."/>
            <person name="Lv J."/>
            <person name="Arendt D."/>
            <person name="Savage R."/>
            <person name="Osoegawa K."/>
            <person name="de Jong P."/>
            <person name="Grimwood J."/>
            <person name="Chapman J.A."/>
            <person name="Shapiro H."/>
            <person name="Aerts A."/>
            <person name="Otillar R.P."/>
            <person name="Terry A.Y."/>
            <person name="Boore J.L."/>
            <person name="Grigoriev I.V."/>
            <person name="Lindberg D.R."/>
            <person name="Seaver E.C."/>
            <person name="Weisblat D.A."/>
            <person name="Putnam N.H."/>
            <person name="Rokhsar D.S."/>
        </authorList>
    </citation>
    <scope>NUCLEOTIDE SEQUENCE</scope>
    <source>
        <strain evidence="6 8">I ESC-2004</strain>
    </source>
</reference>
<dbReference type="InterPro" id="IPR025941">
    <property type="entry name" value="Vps8_central_dom"/>
</dbReference>
<dbReference type="GO" id="GO:0005770">
    <property type="term" value="C:late endosome"/>
    <property type="evidence" value="ECO:0007669"/>
    <property type="project" value="TreeGrafter"/>
</dbReference>
<dbReference type="InterPro" id="IPR036322">
    <property type="entry name" value="WD40_repeat_dom_sf"/>
</dbReference>
<dbReference type="PANTHER" id="PTHR12616">
    <property type="entry name" value="VACUOLAR PROTEIN SORTING VPS41"/>
    <property type="match status" value="1"/>
</dbReference>
<reference evidence="7" key="3">
    <citation type="submission" date="2015-06" db="UniProtKB">
        <authorList>
            <consortium name="EnsemblMetazoa"/>
        </authorList>
    </citation>
    <scope>IDENTIFICATION</scope>
</reference>
<proteinExistence type="inferred from homology"/>
<name>R7UA94_CAPTE</name>
<sequence length="1371" mass="155064">MYLFEVFSEVFKLCRPRGLARCVMWLDDQEFEIPVLDSAPTLESILNEDLEIFLEFGYASIFDLHNPSVFVHNWRGLNYKPKKSVVYEKHGSILRHVVLKGVSAQLQSAIDRVDAGMPTALAVASFIAIGTSHGLVLVFGESLALTVSFTFSLLDPRQVLKWCLGSTAVGQQYGAVSALSFNKDCTRLICGFAKGQMTMWDLSNGKLLRTIADAHPPGTAVLHVKFTDDLTIAMCSDSGGSVFELEMRRLIGVRTCESRCLFSGSRGEVCVIEPLRMHHTAPDHPMKDVVVLAMASLTKVLIVTVRPQLKVIHIHPMKGDQSTLPLLAWQFVIIQVSEKDRVVDPVLAFARDQTIYFAQWMNSRTMIALDTSERAHVIDVRSEEELEVVDCGNVQLAYSTSFYKSLATGGNVSKALAFAGERACYQSLVTYNGQLVLLGTKGIHVMTLRSWRERLDVLMKQERYRAALELAQSFYDGSAKALVGLPANSRERKQAIAEKVLPAQLQLKIEYSTTRYFSDDGNTLKDIIPICVDVSLFLDRTDVLFGEIYDRFSEDPVAKATFLESLEPFILSDRLTCITPSVMQDLVQHFQEAGLLQNVEACIVHMDIASLDIHQVVNLCWAHGLYDAILYIYNRGMLDYTTPLEDLLRILRDALDSGKQLSDGQIKLGNKLLVYISCCLAGRAYPLGDISDDQANRVKDDVFKCVTCLHTRDRTNDEAIYPHLKTLLQFDTREFFNVLALKGIEKKQRVVDILLQIMVESVGFTPMQISILFTFLARQLARRENSIMVNRTLFEQVLEALCSPSEDTSRLEERQQALLELLQAGGFMQFDENRLLKLAEKATFFRVCEMLYEKRRQFDKILSCYWCDAYRKHQAFDYIQHIMSEAHFSAEEKNLVKREALAHLTELVSINSKSAAQLVLTSLSGSLPSLVEQLQDNEETLYDFLQDRHINVEPHIHEIYIQLMAKFQPSSVHSYLMRADGYGYEEALEICREYKLSQAQAFLLEKTGDVKAAFNILFEYLQNKLKDLVTTLKDHSEDADATEMWHNVQSSLFMTIQLCQRNSNQLDAQQRESLWFPLLDACMAPQRNLKQELSTSDIEKFKEMTSHVLNTMMSYIALSTILQKIMQDPAYSSGRFGEVKELLLGMLETYNYEKTLLHTCNNLVNHDLHRQLAALTEAASHGIALKGRSCNLCNKHIIGGGDEVGCVVGFRSVMMVLIFSHCTDCIRCGHGYHLTCLRSVGSRALMDGEEVWLCYLCNKTRRGRSSTSSRILRTPSTPGQSASVDLHCYVTMNWTYHNSVFHQIELEPEQMQAIDNLRRAQKSPSRLAIITELAKQDRGGGVSRFRPGHSESILHNDRFQLRLAPPPMTDP</sequence>
<gene>
    <name evidence="6" type="ORF">CAPTEDRAFT_224108</name>
</gene>
<feature type="repeat" description="WD" evidence="2">
    <location>
        <begin position="169"/>
        <end position="210"/>
    </location>
</feature>
<dbReference type="Proteomes" id="UP000014760">
    <property type="component" value="Unassembled WGS sequence"/>
</dbReference>
<dbReference type="Gene3D" id="2.130.10.10">
    <property type="entry name" value="YVTN repeat-like/Quinoprotein amine dehydrogenase"/>
    <property type="match status" value="1"/>
</dbReference>
<dbReference type="GO" id="GO:0030897">
    <property type="term" value="C:HOPS complex"/>
    <property type="evidence" value="ECO:0007669"/>
    <property type="project" value="TreeGrafter"/>
</dbReference>
<comment type="similarity">
    <text evidence="1">Belongs to the VPS8 family.</text>
</comment>
<protein>
    <submittedName>
        <fullName evidence="6 7">Uncharacterized protein</fullName>
    </submittedName>
</protein>
<dbReference type="Pfam" id="PF12816">
    <property type="entry name" value="TPR_Vps8"/>
    <property type="match status" value="1"/>
</dbReference>
<dbReference type="EMBL" id="AMQN01008614">
    <property type="status" value="NOT_ANNOTATED_CDS"/>
    <property type="molecule type" value="Genomic_DNA"/>
</dbReference>